<dbReference type="SUPFAM" id="SSF47203">
    <property type="entry name" value="Acyl-CoA dehydrogenase C-terminal domain-like"/>
    <property type="match status" value="1"/>
</dbReference>
<dbReference type="AlphaFoldDB" id="A0A9W6L019"/>
<sequence length="389" mass="42353">MTTRGPAAEGADVDVETFQEEARSWFASAAIPEVPEEYELRSPVLRDWHRTLYRAGYVGIQWPVEVGGRGLTAAHQLAFAAELVRARAPQPVGSIGLEVVGPTILKYGTATQRKRFVPPLLAGDEVWCQGFSEPDAGSDLASLRTAGVVDGDTLVVTGQKVWTSWATNADWCALLVRTDPDAPRHRGISYVLVDMRSPGVTVRPITLINGDAEFNELFFDEVRVPLANVLGGLNAGWKMAMDTLGWERAGYAIRRRLENEVTFTGLLDAVRARPDRSERTNEVLGRLFVELRGFRALSSTTAHRLTTGDVPSPLDSVDKLLLARTEQHLTGTALDVQGAYRLARTSADGTDPLDAAKAYLYGRAGSVYGGSAQIQRTIIAERLLGLPRG</sequence>
<dbReference type="PANTHER" id="PTHR43292">
    <property type="entry name" value="ACYL-COA DEHYDROGENASE"/>
    <property type="match status" value="1"/>
</dbReference>
<dbReference type="Gene3D" id="1.20.140.10">
    <property type="entry name" value="Butyryl-CoA Dehydrogenase, subunit A, domain 3"/>
    <property type="match status" value="1"/>
</dbReference>
<dbReference type="SUPFAM" id="SSF56645">
    <property type="entry name" value="Acyl-CoA dehydrogenase NM domain-like"/>
    <property type="match status" value="1"/>
</dbReference>
<comment type="similarity">
    <text evidence="2 6">Belongs to the acyl-CoA dehydrogenase family.</text>
</comment>
<dbReference type="InterPro" id="IPR052161">
    <property type="entry name" value="Mycobact_Acyl-CoA_DH"/>
</dbReference>
<dbReference type="Proteomes" id="UP001143463">
    <property type="component" value="Unassembled WGS sequence"/>
</dbReference>
<dbReference type="GO" id="GO:0005886">
    <property type="term" value="C:plasma membrane"/>
    <property type="evidence" value="ECO:0007669"/>
    <property type="project" value="TreeGrafter"/>
</dbReference>
<dbReference type="Gene3D" id="1.10.540.10">
    <property type="entry name" value="Acyl-CoA dehydrogenase/oxidase, N-terminal domain"/>
    <property type="match status" value="1"/>
</dbReference>
<reference evidence="10" key="2">
    <citation type="submission" date="2023-01" db="EMBL/GenBank/DDBJ databases">
        <authorList>
            <person name="Sun Q."/>
            <person name="Evtushenko L."/>
        </authorList>
    </citation>
    <scope>NUCLEOTIDE SEQUENCE</scope>
    <source>
        <strain evidence="10">VKM Ac-1069</strain>
    </source>
</reference>
<dbReference type="RefSeq" id="WP_051737190.1">
    <property type="nucleotide sequence ID" value="NZ_BAAAUZ010000011.1"/>
</dbReference>
<dbReference type="EMBL" id="BSFQ01000003">
    <property type="protein sequence ID" value="GLL09754.1"/>
    <property type="molecule type" value="Genomic_DNA"/>
</dbReference>
<feature type="domain" description="Acyl-CoA dehydrogenase/oxidase C-terminal" evidence="7">
    <location>
        <begin position="234"/>
        <end position="384"/>
    </location>
</feature>
<accession>A0A9W6L019</accession>
<dbReference type="PANTHER" id="PTHR43292:SF3">
    <property type="entry name" value="ACYL-COA DEHYDROGENASE FADE29"/>
    <property type="match status" value="1"/>
</dbReference>
<evidence type="ECO:0000256" key="6">
    <source>
        <dbReference type="RuleBase" id="RU362125"/>
    </source>
</evidence>
<dbReference type="InterPro" id="IPR046373">
    <property type="entry name" value="Acyl-CoA_Oxase/DH_mid-dom_sf"/>
</dbReference>
<evidence type="ECO:0000259" key="7">
    <source>
        <dbReference type="Pfam" id="PF00441"/>
    </source>
</evidence>
<gene>
    <name evidence="10" type="ORF">GCM10017577_08940</name>
</gene>
<evidence type="ECO:0000256" key="1">
    <source>
        <dbReference type="ARBA" id="ARBA00001974"/>
    </source>
</evidence>
<keyword evidence="4 6" id="KW-0274">FAD</keyword>
<organism evidence="10 11">
    <name type="scientific">Pseudonocardia halophobica</name>
    <dbReference type="NCBI Taxonomy" id="29401"/>
    <lineage>
        <taxon>Bacteria</taxon>
        <taxon>Bacillati</taxon>
        <taxon>Actinomycetota</taxon>
        <taxon>Actinomycetes</taxon>
        <taxon>Pseudonocardiales</taxon>
        <taxon>Pseudonocardiaceae</taxon>
        <taxon>Pseudonocardia</taxon>
    </lineage>
</organism>
<dbReference type="Pfam" id="PF02770">
    <property type="entry name" value="Acyl-CoA_dh_M"/>
    <property type="match status" value="1"/>
</dbReference>
<dbReference type="InterPro" id="IPR006091">
    <property type="entry name" value="Acyl-CoA_Oxase/DH_mid-dom"/>
</dbReference>
<name>A0A9W6L019_9PSEU</name>
<dbReference type="Pfam" id="PF00441">
    <property type="entry name" value="Acyl-CoA_dh_1"/>
    <property type="match status" value="1"/>
</dbReference>
<evidence type="ECO:0000256" key="2">
    <source>
        <dbReference type="ARBA" id="ARBA00009347"/>
    </source>
</evidence>
<dbReference type="InterPro" id="IPR009100">
    <property type="entry name" value="AcylCoA_DH/oxidase_NM_dom_sf"/>
</dbReference>
<proteinExistence type="inferred from homology"/>
<evidence type="ECO:0000256" key="3">
    <source>
        <dbReference type="ARBA" id="ARBA00022630"/>
    </source>
</evidence>
<evidence type="ECO:0000313" key="10">
    <source>
        <dbReference type="EMBL" id="GLL09754.1"/>
    </source>
</evidence>
<protein>
    <submittedName>
        <fullName evidence="10">Acyl-CoA dehydrogenase</fullName>
    </submittedName>
</protein>
<evidence type="ECO:0000259" key="8">
    <source>
        <dbReference type="Pfam" id="PF02770"/>
    </source>
</evidence>
<dbReference type="InterPro" id="IPR036250">
    <property type="entry name" value="AcylCo_DH-like_C"/>
</dbReference>
<dbReference type="GO" id="GO:0050660">
    <property type="term" value="F:flavin adenine dinucleotide binding"/>
    <property type="evidence" value="ECO:0007669"/>
    <property type="project" value="InterPro"/>
</dbReference>
<feature type="domain" description="Acyl-CoA oxidase/dehydrogenase middle" evidence="8">
    <location>
        <begin position="128"/>
        <end position="222"/>
    </location>
</feature>
<keyword evidence="11" id="KW-1185">Reference proteome</keyword>
<reference evidence="10" key="1">
    <citation type="journal article" date="2014" name="Int. J. Syst. Evol. Microbiol.">
        <title>Complete genome sequence of Corynebacterium casei LMG S-19264T (=DSM 44701T), isolated from a smear-ripened cheese.</title>
        <authorList>
            <consortium name="US DOE Joint Genome Institute (JGI-PGF)"/>
            <person name="Walter F."/>
            <person name="Albersmeier A."/>
            <person name="Kalinowski J."/>
            <person name="Ruckert C."/>
        </authorList>
    </citation>
    <scope>NUCLEOTIDE SEQUENCE</scope>
    <source>
        <strain evidence="10">VKM Ac-1069</strain>
    </source>
</reference>
<evidence type="ECO:0000313" key="11">
    <source>
        <dbReference type="Proteomes" id="UP001143463"/>
    </source>
</evidence>
<dbReference type="Gene3D" id="2.40.110.10">
    <property type="entry name" value="Butyryl-CoA Dehydrogenase, subunit A, domain 2"/>
    <property type="match status" value="1"/>
</dbReference>
<dbReference type="InterPro" id="IPR037069">
    <property type="entry name" value="AcylCoA_DH/ox_N_sf"/>
</dbReference>
<comment type="cofactor">
    <cofactor evidence="1 6">
        <name>FAD</name>
        <dbReference type="ChEBI" id="CHEBI:57692"/>
    </cofactor>
</comment>
<dbReference type="GO" id="GO:0016627">
    <property type="term" value="F:oxidoreductase activity, acting on the CH-CH group of donors"/>
    <property type="evidence" value="ECO:0007669"/>
    <property type="project" value="InterPro"/>
</dbReference>
<comment type="caution">
    <text evidence="10">The sequence shown here is derived from an EMBL/GenBank/DDBJ whole genome shotgun (WGS) entry which is preliminary data.</text>
</comment>
<dbReference type="FunFam" id="2.40.110.10:FF:000011">
    <property type="entry name" value="Acyl-CoA dehydrogenase FadE34"/>
    <property type="match status" value="1"/>
</dbReference>
<dbReference type="Pfam" id="PF02771">
    <property type="entry name" value="Acyl-CoA_dh_N"/>
    <property type="match status" value="1"/>
</dbReference>
<feature type="domain" description="Acyl-CoA dehydrogenase/oxidase N-terminal" evidence="9">
    <location>
        <begin position="16"/>
        <end position="124"/>
    </location>
</feature>
<dbReference type="InterPro" id="IPR009075">
    <property type="entry name" value="AcylCo_DH/oxidase_C"/>
</dbReference>
<keyword evidence="3 6" id="KW-0285">Flavoprotein</keyword>
<evidence type="ECO:0000256" key="5">
    <source>
        <dbReference type="ARBA" id="ARBA00023002"/>
    </source>
</evidence>
<evidence type="ECO:0000256" key="4">
    <source>
        <dbReference type="ARBA" id="ARBA00022827"/>
    </source>
</evidence>
<dbReference type="InterPro" id="IPR013786">
    <property type="entry name" value="AcylCoA_DH/ox_N"/>
</dbReference>
<evidence type="ECO:0000259" key="9">
    <source>
        <dbReference type="Pfam" id="PF02771"/>
    </source>
</evidence>
<keyword evidence="5 6" id="KW-0560">Oxidoreductase</keyword>